<dbReference type="InterPro" id="IPR006311">
    <property type="entry name" value="TAT_signal"/>
</dbReference>
<dbReference type="Proteomes" id="UP000815846">
    <property type="component" value="Unassembled WGS sequence"/>
</dbReference>
<dbReference type="RefSeq" id="WP_101343429.1">
    <property type="nucleotide sequence ID" value="NZ_PJAI02000001.1"/>
</dbReference>
<dbReference type="EMBL" id="PJAI02000001">
    <property type="protein sequence ID" value="TYK67318.1"/>
    <property type="molecule type" value="Genomic_DNA"/>
</dbReference>
<dbReference type="PROSITE" id="PS51318">
    <property type="entry name" value="TAT"/>
    <property type="match status" value="1"/>
</dbReference>
<evidence type="ECO:0000313" key="1">
    <source>
        <dbReference type="EMBL" id="TYK67318.1"/>
    </source>
</evidence>
<reference evidence="1 2" key="1">
    <citation type="submission" date="2019-08" db="EMBL/GenBank/DDBJ databases">
        <title>Microbe sample from Colwellia echini.</title>
        <authorList>
            <person name="Christiansen L."/>
            <person name="Pathiraja D."/>
            <person name="Schultz-Johansen M."/>
            <person name="Choi I.-G."/>
            <person name="Stougaard P."/>
        </authorList>
    </citation>
    <scope>NUCLEOTIDE SEQUENCE [LARGE SCALE GENOMIC DNA]</scope>
    <source>
        <strain evidence="1 2">A3</strain>
    </source>
</reference>
<organism evidence="1 2">
    <name type="scientific">Colwellia echini</name>
    <dbReference type="NCBI Taxonomy" id="1982103"/>
    <lineage>
        <taxon>Bacteria</taxon>
        <taxon>Pseudomonadati</taxon>
        <taxon>Pseudomonadota</taxon>
        <taxon>Gammaproteobacteria</taxon>
        <taxon>Alteromonadales</taxon>
        <taxon>Colwelliaceae</taxon>
        <taxon>Colwellia</taxon>
    </lineage>
</organism>
<dbReference type="Pfam" id="PF07586">
    <property type="entry name" value="HXXSHH"/>
    <property type="match status" value="1"/>
</dbReference>
<dbReference type="InterPro" id="IPR011447">
    <property type="entry name" value="DUF1552"/>
</dbReference>
<gene>
    <name evidence="1" type="ORF">CWS31_002000</name>
</gene>
<accession>A0ABY3N1G5</accession>
<protein>
    <submittedName>
        <fullName evidence="1">DUF1552 domain-containing protein</fullName>
    </submittedName>
</protein>
<evidence type="ECO:0000313" key="2">
    <source>
        <dbReference type="Proteomes" id="UP000815846"/>
    </source>
</evidence>
<proteinExistence type="predicted"/>
<name>A0ABY3N1G5_9GAMM</name>
<keyword evidence="2" id="KW-1185">Reference proteome</keyword>
<comment type="caution">
    <text evidence="1">The sequence shown here is derived from an EMBL/GenBank/DDBJ whole genome shotgun (WGS) entry which is preliminary data.</text>
</comment>
<sequence length="444" mass="48286">MTFLKNKMQRRDFLRTLAKAGLTTAFASQFAFSPKVFAAAGEARRFIMVYYPNGCVRDKWHSYDIGGLGSGSLASSPLEPLERHIDKILPIKNLTFAGHGGVSAHPAACQGVFSGGQVGAPTFDAEIGAQLGGNTTNNLHVGVWSSKAQGSEYMPFTDINRNKIDVPDNPQMIYDNLLADVVNNANQSEASPDDLRRKRVLESLHENLDLLQGNMLNVQQQGKLLTHEESLNYYQKVLNSSLDIGDGSGFYRPNVGMSGINDEAEEVAKAQMRNIAMGFQADITRTASFQFMAAQDEALKVNFESIRPYMGEYGSGERLNWNETRSHVSSHNESNLFDSQTRWYNMMVAYLMDQLASRPDSAYGGTLLDNTLILVMSEVGGGNHQLENPGIYLAGGAGNAINIGMATDANNAGMSNLYLDIANAFGLGWSSYGNSFGGVNGVLV</sequence>